<evidence type="ECO:0000313" key="2">
    <source>
        <dbReference type="EMBL" id="MBD8498325.1"/>
    </source>
</evidence>
<dbReference type="InterPro" id="IPR015422">
    <property type="entry name" value="PyrdxlP-dep_Trfase_small"/>
</dbReference>
<dbReference type="InterPro" id="IPR000653">
    <property type="entry name" value="DegT/StrS_aminotransferase"/>
</dbReference>
<dbReference type="PANTHER" id="PTHR30244">
    <property type="entry name" value="TRANSAMINASE"/>
    <property type="match status" value="1"/>
</dbReference>
<dbReference type="Gene3D" id="3.90.1150.10">
    <property type="entry name" value="Aspartate Aminotransferase, domain 1"/>
    <property type="match status" value="1"/>
</dbReference>
<dbReference type="InterPro" id="IPR015424">
    <property type="entry name" value="PyrdxlP-dep_Trfase"/>
</dbReference>
<dbReference type="PIRSF" id="PIRSF000390">
    <property type="entry name" value="PLP_StrS"/>
    <property type="match status" value="1"/>
</dbReference>
<accession>A0ABR9AW22</accession>
<dbReference type="CDD" id="cd00616">
    <property type="entry name" value="AHBA_syn"/>
    <property type="match status" value="1"/>
</dbReference>
<keyword evidence="3" id="KW-1185">Reference proteome</keyword>
<dbReference type="Proteomes" id="UP000634529">
    <property type="component" value="Unassembled WGS sequence"/>
</dbReference>
<dbReference type="EMBL" id="JACYTN010000004">
    <property type="protein sequence ID" value="MBD8498325.1"/>
    <property type="molecule type" value="Genomic_DNA"/>
</dbReference>
<dbReference type="Gene3D" id="3.40.640.10">
    <property type="entry name" value="Type I PLP-dependent aspartate aminotransferase-like (Major domain)"/>
    <property type="match status" value="1"/>
</dbReference>
<keyword evidence="2" id="KW-0808">Transferase</keyword>
<proteinExistence type="inferred from homology"/>
<comment type="similarity">
    <text evidence="1">Belongs to the DegT/DnrJ/EryC1 family.</text>
</comment>
<evidence type="ECO:0000256" key="1">
    <source>
        <dbReference type="RuleBase" id="RU004508"/>
    </source>
</evidence>
<name>A0ABR9AW22_9BACL</name>
<sequence length="385" mass="42476">MSDRIYLSPPHMSGEELAKIAEAFASNWIAPLGPMVEQFERQISELVGIEGTVALCSGTAAIHLALELAGVQEGDIVFCSSLTFVASVNPIRYLGAEPVFIDSEPTTWNMSPRALERALYEASILGQLPKAVIVVHLYGQCADMDAIMKICRQYGICVIEDAAEALGATYKGQMAGTIGDYGIYSFNGNKLITTSAGGALVSNYSDKLEYARYLSAQAKLPAYHYEHNQVGYNYRLSNILAAIGCSQLNVIDERIALRRAVFERYQQALGDRPGISFMPDPLWGSSTRWLTTLTLDPHLIEASPLDVVQELEVMNIESRRVWKPMHAQPLFAGCRYYRHEENESVSDMLFERGICLPSGSSLAMDDQNRVIDGVQSALRPIYSLS</sequence>
<reference evidence="2 3" key="1">
    <citation type="submission" date="2020-09" db="EMBL/GenBank/DDBJ databases">
        <title>Paenibacillus sp. CAU 1523 isolated from sand of Haeundae Beach.</title>
        <authorList>
            <person name="Kim W."/>
        </authorList>
    </citation>
    <scope>NUCLEOTIDE SEQUENCE [LARGE SCALE GENOMIC DNA]</scope>
    <source>
        <strain evidence="2 3">CAU 1523</strain>
    </source>
</reference>
<protein>
    <submittedName>
        <fullName evidence="2">DegT/DnrJ/EryC1/StrS family aminotransferase</fullName>
    </submittedName>
</protein>
<comment type="caution">
    <text evidence="2">The sequence shown here is derived from an EMBL/GenBank/DDBJ whole genome shotgun (WGS) entry which is preliminary data.</text>
</comment>
<dbReference type="InterPro" id="IPR015421">
    <property type="entry name" value="PyrdxlP-dep_Trfase_major"/>
</dbReference>
<gene>
    <name evidence="2" type="ORF">IFO66_08370</name>
</gene>
<keyword evidence="2" id="KW-0032">Aminotransferase</keyword>
<keyword evidence="1" id="KW-0663">Pyridoxal phosphate</keyword>
<dbReference type="PANTHER" id="PTHR30244:SF34">
    <property type="entry name" value="DTDP-4-AMINO-4,6-DIDEOXYGALACTOSE TRANSAMINASE"/>
    <property type="match status" value="1"/>
</dbReference>
<evidence type="ECO:0000313" key="3">
    <source>
        <dbReference type="Proteomes" id="UP000634529"/>
    </source>
</evidence>
<dbReference type="GO" id="GO:0008483">
    <property type="term" value="F:transaminase activity"/>
    <property type="evidence" value="ECO:0007669"/>
    <property type="project" value="UniProtKB-KW"/>
</dbReference>
<dbReference type="SUPFAM" id="SSF53383">
    <property type="entry name" value="PLP-dependent transferases"/>
    <property type="match status" value="1"/>
</dbReference>
<organism evidence="2 3">
    <name type="scientific">Paenibacillus arenosi</name>
    <dbReference type="NCBI Taxonomy" id="2774142"/>
    <lineage>
        <taxon>Bacteria</taxon>
        <taxon>Bacillati</taxon>
        <taxon>Bacillota</taxon>
        <taxon>Bacilli</taxon>
        <taxon>Bacillales</taxon>
        <taxon>Paenibacillaceae</taxon>
        <taxon>Paenibacillus</taxon>
    </lineage>
</organism>
<dbReference type="Pfam" id="PF01041">
    <property type="entry name" value="DegT_DnrJ_EryC1"/>
    <property type="match status" value="1"/>
</dbReference>